<evidence type="ECO:0008006" key="4">
    <source>
        <dbReference type="Google" id="ProtNLM"/>
    </source>
</evidence>
<dbReference type="Proteomes" id="UP001157006">
    <property type="component" value="Chromosome 1L"/>
</dbReference>
<accession>A0AAV0YT92</accession>
<name>A0AAV0YT92_VICFA</name>
<dbReference type="AlphaFoldDB" id="A0AAV0YT92"/>
<feature type="transmembrane region" description="Helical" evidence="1">
    <location>
        <begin position="45"/>
        <end position="64"/>
    </location>
</feature>
<sequence length="155" mass="18509">MRGSEFFGLEFGSEFWFRVLVQSLVLSFGSEFQFIVLVQSFGSEFWFRVLVLSFGFEFWFRVWFKVWFRVFVYEICYGIGRGLVFVAANVQIFVLWAAFWTVLQGRIGQQLDMVFVETRLEKMDSIILKNWTVIGLKQCWKNGQHWEYFVARIIA</sequence>
<reference evidence="2 3" key="1">
    <citation type="submission" date="2023-01" db="EMBL/GenBank/DDBJ databases">
        <authorList>
            <person name="Kreplak J."/>
        </authorList>
    </citation>
    <scope>NUCLEOTIDE SEQUENCE [LARGE SCALE GENOMIC DNA]</scope>
</reference>
<protein>
    <recommendedName>
        <fullName evidence="4">Transmembrane protein</fullName>
    </recommendedName>
</protein>
<evidence type="ECO:0000313" key="2">
    <source>
        <dbReference type="EMBL" id="CAI8589330.1"/>
    </source>
</evidence>
<dbReference type="EMBL" id="OX451736">
    <property type="protein sequence ID" value="CAI8589330.1"/>
    <property type="molecule type" value="Genomic_DNA"/>
</dbReference>
<gene>
    <name evidence="2" type="ORF">VFH_I388560</name>
</gene>
<proteinExistence type="predicted"/>
<feature type="transmembrane region" description="Helical" evidence="1">
    <location>
        <begin position="84"/>
        <end position="103"/>
    </location>
</feature>
<feature type="transmembrane region" description="Helical" evidence="1">
    <location>
        <begin position="15"/>
        <end position="38"/>
    </location>
</feature>
<evidence type="ECO:0000256" key="1">
    <source>
        <dbReference type="SAM" id="Phobius"/>
    </source>
</evidence>
<keyword evidence="1" id="KW-0472">Membrane</keyword>
<keyword evidence="3" id="KW-1185">Reference proteome</keyword>
<keyword evidence="1" id="KW-0812">Transmembrane</keyword>
<evidence type="ECO:0000313" key="3">
    <source>
        <dbReference type="Proteomes" id="UP001157006"/>
    </source>
</evidence>
<organism evidence="2 3">
    <name type="scientific">Vicia faba</name>
    <name type="common">Broad bean</name>
    <name type="synonym">Faba vulgaris</name>
    <dbReference type="NCBI Taxonomy" id="3906"/>
    <lineage>
        <taxon>Eukaryota</taxon>
        <taxon>Viridiplantae</taxon>
        <taxon>Streptophyta</taxon>
        <taxon>Embryophyta</taxon>
        <taxon>Tracheophyta</taxon>
        <taxon>Spermatophyta</taxon>
        <taxon>Magnoliopsida</taxon>
        <taxon>eudicotyledons</taxon>
        <taxon>Gunneridae</taxon>
        <taxon>Pentapetalae</taxon>
        <taxon>rosids</taxon>
        <taxon>fabids</taxon>
        <taxon>Fabales</taxon>
        <taxon>Fabaceae</taxon>
        <taxon>Papilionoideae</taxon>
        <taxon>50 kb inversion clade</taxon>
        <taxon>NPAAA clade</taxon>
        <taxon>Hologalegina</taxon>
        <taxon>IRL clade</taxon>
        <taxon>Fabeae</taxon>
        <taxon>Vicia</taxon>
    </lineage>
</organism>
<keyword evidence="1" id="KW-1133">Transmembrane helix</keyword>